<reference evidence="1" key="1">
    <citation type="journal article" date="2014" name="Int. J. Syst. Evol. Microbiol.">
        <title>Complete genome sequence of Corynebacterium casei LMG S-19264T (=DSM 44701T), isolated from a smear-ripened cheese.</title>
        <authorList>
            <consortium name="US DOE Joint Genome Institute (JGI-PGF)"/>
            <person name="Walter F."/>
            <person name="Albersmeier A."/>
            <person name="Kalinowski J."/>
            <person name="Ruckert C."/>
        </authorList>
    </citation>
    <scope>NUCLEOTIDE SEQUENCE</scope>
    <source>
        <strain evidence="1">CGMCC 1.12195</strain>
    </source>
</reference>
<dbReference type="EMBL" id="BMER01000003">
    <property type="protein sequence ID" value="GGG93316.1"/>
    <property type="molecule type" value="Genomic_DNA"/>
</dbReference>
<sequence length="126" mass="14876">MRERELFEYATIRVVPKVEREEFLNVGVVLYCRGQRFLDMRYTLDDRLRVFPSIADIDELDEYLRAFHLICKGEREGGPLAMLPLAERFRWLTAKRSSVIQTSPVHPGLCEMAEQTLERLFQDLVR</sequence>
<comment type="caution">
    <text evidence="1">The sequence shown here is derived from an EMBL/GenBank/DDBJ whole genome shotgun (WGS) entry which is preliminary data.</text>
</comment>
<name>A0A917HX53_9SPHI</name>
<gene>
    <name evidence="1" type="ORF">GCM10007415_30230</name>
</gene>
<evidence type="ECO:0008006" key="3">
    <source>
        <dbReference type="Google" id="ProtNLM"/>
    </source>
</evidence>
<dbReference type="Proteomes" id="UP000660862">
    <property type="component" value="Unassembled WGS sequence"/>
</dbReference>
<dbReference type="RefSeq" id="WP_188506910.1">
    <property type="nucleotide sequence ID" value="NZ_BMER01000003.1"/>
</dbReference>
<accession>A0A917HX53</accession>
<organism evidence="1 2">
    <name type="scientific">Parapedobacter pyrenivorans</name>
    <dbReference type="NCBI Taxonomy" id="1305674"/>
    <lineage>
        <taxon>Bacteria</taxon>
        <taxon>Pseudomonadati</taxon>
        <taxon>Bacteroidota</taxon>
        <taxon>Sphingobacteriia</taxon>
        <taxon>Sphingobacteriales</taxon>
        <taxon>Sphingobacteriaceae</taxon>
        <taxon>Parapedobacter</taxon>
    </lineage>
</organism>
<proteinExistence type="predicted"/>
<reference evidence="1" key="2">
    <citation type="submission" date="2020-09" db="EMBL/GenBank/DDBJ databases">
        <authorList>
            <person name="Sun Q."/>
            <person name="Zhou Y."/>
        </authorList>
    </citation>
    <scope>NUCLEOTIDE SEQUENCE</scope>
    <source>
        <strain evidence="1">CGMCC 1.12195</strain>
    </source>
</reference>
<keyword evidence="2" id="KW-1185">Reference proteome</keyword>
<protein>
    <recommendedName>
        <fullName evidence="3">DUF3037 domain-containing protein</fullName>
    </recommendedName>
</protein>
<dbReference type="Pfam" id="PF11236">
    <property type="entry name" value="DUF3037"/>
    <property type="match status" value="1"/>
</dbReference>
<dbReference type="InterPro" id="IPR021398">
    <property type="entry name" value="DUF3037"/>
</dbReference>
<dbReference type="AlphaFoldDB" id="A0A917HX53"/>
<evidence type="ECO:0000313" key="2">
    <source>
        <dbReference type="Proteomes" id="UP000660862"/>
    </source>
</evidence>
<evidence type="ECO:0000313" key="1">
    <source>
        <dbReference type="EMBL" id="GGG93316.1"/>
    </source>
</evidence>